<dbReference type="AlphaFoldDB" id="A0A6H1ZGE8"/>
<name>A0A6H1ZGE8_9ZZZZ</name>
<reference evidence="1" key="1">
    <citation type="submission" date="2020-03" db="EMBL/GenBank/DDBJ databases">
        <title>The deep terrestrial virosphere.</title>
        <authorList>
            <person name="Holmfeldt K."/>
            <person name="Nilsson E."/>
            <person name="Simone D."/>
            <person name="Lopez-Fernandez M."/>
            <person name="Wu X."/>
            <person name="de Brujin I."/>
            <person name="Lundin D."/>
            <person name="Andersson A."/>
            <person name="Bertilsson S."/>
            <person name="Dopson M."/>
        </authorList>
    </citation>
    <scope>NUCLEOTIDE SEQUENCE</scope>
    <source>
        <strain evidence="1">TM448A00447</strain>
        <strain evidence="2">TM448B00974</strain>
    </source>
</reference>
<organism evidence="1">
    <name type="scientific">viral metagenome</name>
    <dbReference type="NCBI Taxonomy" id="1070528"/>
    <lineage>
        <taxon>unclassified sequences</taxon>
        <taxon>metagenomes</taxon>
        <taxon>organismal metagenomes</taxon>
    </lineage>
</organism>
<dbReference type="EMBL" id="MT144682">
    <property type="protein sequence ID" value="QJH97324.1"/>
    <property type="molecule type" value="Genomic_DNA"/>
</dbReference>
<dbReference type="Pfam" id="PF13489">
    <property type="entry name" value="Methyltransf_23"/>
    <property type="match status" value="1"/>
</dbReference>
<proteinExistence type="predicted"/>
<dbReference type="InterPro" id="IPR029063">
    <property type="entry name" value="SAM-dependent_MTases_sf"/>
</dbReference>
<dbReference type="SUPFAM" id="SSF53335">
    <property type="entry name" value="S-adenosyl-L-methionine-dependent methyltransferases"/>
    <property type="match status" value="1"/>
</dbReference>
<dbReference type="GO" id="GO:0032259">
    <property type="term" value="P:methylation"/>
    <property type="evidence" value="ECO:0007669"/>
    <property type="project" value="UniProtKB-KW"/>
</dbReference>
<sequence>MRDRFEIWGTYTTGCGSARKVVEKSPRSDMIAAILGTHVVGTFNLKVTKKVANIGFATTKPRHGFWYHKGRIIPMGYYLGRLTHQYKESVMVWVLSWHPFVATKHNAKCASIEIVSRRPIPDCFKDGSLLRLEMFSPWDKPAIDAWWPKQPFKWFQSFPWGPQRADGTKVWNAMYKWADWSKSTVLDVGCNTGWYSFQAAKHGSAVYGYDSVPERVRAATTIGEHIENIDVDFGAEDPGGNFDVILYLSVHHQIDKTYLDLADTLTRYKKRCKTIFLELIVPPPHNSMSPGAVKDIVGGKILLEYDHAVRCHRVLWLVPGELK</sequence>
<protein>
    <submittedName>
        <fullName evidence="1">Putative methyltransferase</fullName>
    </submittedName>
</protein>
<gene>
    <name evidence="1" type="ORF">TM448A00447_0016</name>
    <name evidence="2" type="ORF">TM448B00974_0014</name>
</gene>
<keyword evidence="1" id="KW-0808">Transferase</keyword>
<dbReference type="CDD" id="cd02440">
    <property type="entry name" value="AdoMet_MTases"/>
    <property type="match status" value="1"/>
</dbReference>
<keyword evidence="1" id="KW-0489">Methyltransferase</keyword>
<accession>A0A6H1ZGE8</accession>
<evidence type="ECO:0000313" key="1">
    <source>
        <dbReference type="EMBL" id="QJA46539.1"/>
    </source>
</evidence>
<dbReference type="EMBL" id="MT144014">
    <property type="protein sequence ID" value="QJA46539.1"/>
    <property type="molecule type" value="Genomic_DNA"/>
</dbReference>
<dbReference type="GO" id="GO:0008168">
    <property type="term" value="F:methyltransferase activity"/>
    <property type="evidence" value="ECO:0007669"/>
    <property type="project" value="UniProtKB-KW"/>
</dbReference>
<dbReference type="Gene3D" id="3.40.50.150">
    <property type="entry name" value="Vaccinia Virus protein VP39"/>
    <property type="match status" value="1"/>
</dbReference>
<evidence type="ECO:0000313" key="2">
    <source>
        <dbReference type="EMBL" id="QJH97324.1"/>
    </source>
</evidence>